<dbReference type="Pfam" id="PF04756">
    <property type="entry name" value="OST3_OST6"/>
    <property type="match status" value="1"/>
</dbReference>
<feature type="transmembrane region" description="Helical" evidence="9">
    <location>
        <begin position="310"/>
        <end position="331"/>
    </location>
</feature>
<dbReference type="STRING" id="1071381.G8BRR9"/>
<accession>G8BRR9</accession>
<evidence type="ECO:0000256" key="3">
    <source>
        <dbReference type="ARBA" id="ARBA00009561"/>
    </source>
</evidence>
<evidence type="ECO:0000313" key="11">
    <source>
        <dbReference type="Proteomes" id="UP000005666"/>
    </source>
</evidence>
<feature type="transmembrane region" description="Helical" evidence="9">
    <location>
        <begin position="7"/>
        <end position="26"/>
    </location>
</feature>
<dbReference type="GO" id="GO:0015035">
    <property type="term" value="F:protein-disulfide reductase activity"/>
    <property type="evidence" value="ECO:0007669"/>
    <property type="project" value="EnsemblFungi"/>
</dbReference>
<dbReference type="InterPro" id="IPR036249">
    <property type="entry name" value="Thioredoxin-like_sf"/>
</dbReference>
<feature type="transmembrane region" description="Helical" evidence="9">
    <location>
        <begin position="218"/>
        <end position="237"/>
    </location>
</feature>
<evidence type="ECO:0000256" key="2">
    <source>
        <dbReference type="ARBA" id="ARBA00004477"/>
    </source>
</evidence>
<dbReference type="KEGG" id="tpf:TPHA_0C02920"/>
<keyword evidence="4 9" id="KW-0812">Transmembrane</keyword>
<feature type="transmembrane region" description="Helical" evidence="9">
    <location>
        <begin position="189"/>
        <end position="206"/>
    </location>
</feature>
<dbReference type="PANTHER" id="PTHR12692">
    <property type="entry name" value="DOLICHYL-DIPHOSPHOOLIGOSACCHARIDE--PROTEIN GLYCOSYLTRANSFERASE-RELATED"/>
    <property type="match status" value="1"/>
</dbReference>
<evidence type="ECO:0000256" key="1">
    <source>
        <dbReference type="ARBA" id="ARBA00002791"/>
    </source>
</evidence>
<evidence type="ECO:0000256" key="4">
    <source>
        <dbReference type="ARBA" id="ARBA00022692"/>
    </source>
</evidence>
<evidence type="ECO:0000256" key="9">
    <source>
        <dbReference type="SAM" id="Phobius"/>
    </source>
</evidence>
<protein>
    <recommendedName>
        <fullName evidence="12">Thioredoxin domain-containing protein</fullName>
    </recommendedName>
</protein>
<dbReference type="OMA" id="IFQQMNL"/>
<feature type="transmembrane region" description="Helical" evidence="9">
    <location>
        <begin position="272"/>
        <end position="290"/>
    </location>
</feature>
<dbReference type="GeneID" id="11535235"/>
<organism evidence="10 11">
    <name type="scientific">Tetrapisispora phaffii (strain ATCC 24235 / CBS 4417 / NBRC 1672 / NRRL Y-8282 / UCD 70-5)</name>
    <name type="common">Yeast</name>
    <name type="synonym">Fabospora phaffii</name>
    <dbReference type="NCBI Taxonomy" id="1071381"/>
    <lineage>
        <taxon>Eukaryota</taxon>
        <taxon>Fungi</taxon>
        <taxon>Dikarya</taxon>
        <taxon>Ascomycota</taxon>
        <taxon>Saccharomycotina</taxon>
        <taxon>Saccharomycetes</taxon>
        <taxon>Saccharomycetales</taxon>
        <taxon>Saccharomycetaceae</taxon>
        <taxon>Tetrapisispora</taxon>
    </lineage>
</organism>
<evidence type="ECO:0000256" key="5">
    <source>
        <dbReference type="ARBA" id="ARBA00022729"/>
    </source>
</evidence>
<keyword evidence="11" id="KW-1185">Reference proteome</keyword>
<evidence type="ECO:0000313" key="10">
    <source>
        <dbReference type="EMBL" id="CCE62445.1"/>
    </source>
</evidence>
<dbReference type="Gene3D" id="3.40.30.10">
    <property type="entry name" value="Glutaredoxin"/>
    <property type="match status" value="1"/>
</dbReference>
<evidence type="ECO:0008006" key="12">
    <source>
        <dbReference type="Google" id="ProtNLM"/>
    </source>
</evidence>
<evidence type="ECO:0000256" key="7">
    <source>
        <dbReference type="ARBA" id="ARBA00022989"/>
    </source>
</evidence>
<dbReference type="OrthoDB" id="67566at2759"/>
<reference evidence="10 11" key="1">
    <citation type="journal article" date="2011" name="Proc. Natl. Acad. Sci. U.S.A.">
        <title>Evolutionary erosion of yeast sex chromosomes by mating-type switching accidents.</title>
        <authorList>
            <person name="Gordon J.L."/>
            <person name="Armisen D."/>
            <person name="Proux-Wera E."/>
            <person name="Oheigeartaigh S.S."/>
            <person name="Byrne K.P."/>
            <person name="Wolfe K.H."/>
        </authorList>
    </citation>
    <scope>NUCLEOTIDE SEQUENCE [LARGE SCALE GENOMIC DNA]</scope>
    <source>
        <strain evidence="11">ATCC 24235 / CBS 4417 / NBRC 1672 / NRRL Y-8282 / UCD 70-5</strain>
    </source>
</reference>
<dbReference type="GO" id="GO:0035269">
    <property type="term" value="P:protein O-linked glycosylation via mannose"/>
    <property type="evidence" value="ECO:0007669"/>
    <property type="project" value="EnsemblFungi"/>
</dbReference>
<dbReference type="GO" id="GO:0018279">
    <property type="term" value="P:protein N-linked glycosylation via asparagine"/>
    <property type="evidence" value="ECO:0007669"/>
    <property type="project" value="TreeGrafter"/>
</dbReference>
<dbReference type="Proteomes" id="UP000005666">
    <property type="component" value="Chromosome 3"/>
</dbReference>
<keyword evidence="8 9" id="KW-0472">Membrane</keyword>
<name>G8BRR9_TETPH</name>
<dbReference type="EMBL" id="HE612858">
    <property type="protein sequence ID" value="CCE62445.1"/>
    <property type="molecule type" value="Genomic_DNA"/>
</dbReference>
<dbReference type="GO" id="GO:0008250">
    <property type="term" value="C:oligosaccharyltransferase complex"/>
    <property type="evidence" value="ECO:0007669"/>
    <property type="project" value="EnsemblFungi"/>
</dbReference>
<gene>
    <name evidence="10" type="primary">TPHA0C02920</name>
    <name evidence="10" type="ordered locus">TPHA_0C02920</name>
</gene>
<dbReference type="SUPFAM" id="SSF52833">
    <property type="entry name" value="Thioredoxin-like"/>
    <property type="match status" value="1"/>
</dbReference>
<proteinExistence type="inferred from homology"/>
<evidence type="ECO:0000256" key="8">
    <source>
        <dbReference type="ARBA" id="ARBA00023136"/>
    </source>
</evidence>
<dbReference type="GO" id="GO:0004579">
    <property type="term" value="F:dolichyl-diphosphooligosaccharide-protein glycotransferase activity"/>
    <property type="evidence" value="ECO:0007669"/>
    <property type="project" value="EnsemblFungi"/>
</dbReference>
<keyword evidence="6" id="KW-0256">Endoplasmic reticulum</keyword>
<dbReference type="RefSeq" id="XP_003684879.1">
    <property type="nucleotide sequence ID" value="XM_003684831.1"/>
</dbReference>
<dbReference type="eggNOG" id="KOG2603">
    <property type="taxonomic scope" value="Eukaryota"/>
</dbReference>
<comment type="subcellular location">
    <subcellularLocation>
        <location evidence="2">Endoplasmic reticulum membrane</location>
        <topology evidence="2">Multi-pass membrane protein</topology>
    </subcellularLocation>
</comment>
<sequence length="352" mass="40734">MKLSASVIQYAVICLSVLTYSVYGLSNSELAKLALESPNHIIQLNDQNKEQLLNTQREGYVVVLFTATDPKVKCKICREFESEYIHFVKSWYKDHPNGQSNEDKSKSLFFFEVNIRNVRSMPDLIKYYKIEDVPRFILFRPDGLMDDFEKFTIQTTNTEVRINDLLTKIKTATQIYDIKYYEPTDYSSLLWTVFMTFTVVFIIKRYRNFIYSVFHSNVSKAALLTSFIILMISGYMFNTIKNPRYAGVNKEGDIMYFIPGQLQAQFAIESQIVALLYVSFTIVLVTLVAGQKPLKEFLKGEKHASKIITVLMPITLSFAFYVFVAGFTSIYKVKQSSYPFQVAKLSSLFRRK</sequence>
<keyword evidence="7 9" id="KW-1133">Transmembrane helix</keyword>
<dbReference type="PANTHER" id="PTHR12692:SF0">
    <property type="entry name" value="GH11935P"/>
    <property type="match status" value="1"/>
</dbReference>
<keyword evidence="5" id="KW-0732">Signal</keyword>
<dbReference type="HOGENOM" id="CLU_052855_1_0_1"/>
<evidence type="ECO:0000256" key="6">
    <source>
        <dbReference type="ARBA" id="ARBA00022824"/>
    </source>
</evidence>
<dbReference type="AlphaFoldDB" id="G8BRR9"/>
<comment type="function">
    <text evidence="1">Subunit of the oligosaccharyl transferase (OST) complex that catalyzes the initial transfer of a defined glycan (Glc(3)Man(9)GlcNAc(2) in eukaryotes) from the lipid carrier dolichol-pyrophosphate to an asparagine residue within an Asn-X-Ser/Thr consensus motif in nascent polypeptide chains, the first step in protein N-glycosylation. N-glycosylation occurs cotranslationally and the complex associates with the Sec61 complex at the channel-forming translocon complex that mediates protein translocation across the endoplasmic reticulum (ER). All subunits are required for a maximal enzyme activity.</text>
</comment>
<dbReference type="InterPro" id="IPR021149">
    <property type="entry name" value="OligosaccharylTrfase_OST3/OST6"/>
</dbReference>
<comment type="similarity">
    <text evidence="3">Belongs to the OST3/OST6 family.</text>
</comment>